<accession>A0A3L7AW85</accession>
<protein>
    <submittedName>
        <fullName evidence="1">Uncharacterized protein</fullName>
    </submittedName>
</protein>
<dbReference type="OrthoDB" id="3230981at2"/>
<evidence type="ECO:0000313" key="1">
    <source>
        <dbReference type="EMBL" id="RLP83798.1"/>
    </source>
</evidence>
<keyword evidence="2" id="KW-1185">Reference proteome</keyword>
<evidence type="ECO:0000313" key="2">
    <source>
        <dbReference type="Proteomes" id="UP000269438"/>
    </source>
</evidence>
<reference evidence="1 2" key="1">
    <citation type="submission" date="2018-10" db="EMBL/GenBank/DDBJ databases">
        <authorList>
            <person name="Li J."/>
        </authorList>
    </citation>
    <scope>NUCLEOTIDE SEQUENCE [LARGE SCALE GENOMIC DNA]</scope>
    <source>
        <strain evidence="1 2">JCM 11654</strain>
    </source>
</reference>
<dbReference type="AlphaFoldDB" id="A0A3L7AW85"/>
<comment type="caution">
    <text evidence="1">The sequence shown here is derived from an EMBL/GenBank/DDBJ whole genome shotgun (WGS) entry which is preliminary data.</text>
</comment>
<dbReference type="EMBL" id="RCUY01000002">
    <property type="protein sequence ID" value="RLP83798.1"/>
    <property type="molecule type" value="Genomic_DNA"/>
</dbReference>
<organism evidence="1 2">
    <name type="scientific">Mycetocola lacteus</name>
    <dbReference type="NCBI Taxonomy" id="76637"/>
    <lineage>
        <taxon>Bacteria</taxon>
        <taxon>Bacillati</taxon>
        <taxon>Actinomycetota</taxon>
        <taxon>Actinomycetes</taxon>
        <taxon>Micrococcales</taxon>
        <taxon>Microbacteriaceae</taxon>
        <taxon>Mycetocola</taxon>
    </lineage>
</organism>
<name>A0A3L7AW85_9MICO</name>
<sequence length="187" mass="20614">MLGVLLFATGCTAENRPEVARSSSAIPEFSGPWADGFRSGYKNAKSEIERKILATGTITEQQLVESREPLVTCLASRDVTITFDSTGGSTLTSTRTTQSSPERTRIYNECVDSTGTEVDFLYWQMKRNPDNLDEFTIVAKCLVDRKKVDPGYGATDYKRDFDSNSFPFSATDVEAGECQSNPLGVTY</sequence>
<gene>
    <name evidence="1" type="ORF">D9V34_03025</name>
</gene>
<proteinExistence type="predicted"/>
<dbReference type="Proteomes" id="UP000269438">
    <property type="component" value="Unassembled WGS sequence"/>
</dbReference>
<dbReference type="RefSeq" id="WP_121687457.1">
    <property type="nucleotide sequence ID" value="NZ_RCUY01000002.1"/>
</dbReference>